<dbReference type="GO" id="GO:0030170">
    <property type="term" value="F:pyridoxal phosphate binding"/>
    <property type="evidence" value="ECO:0007669"/>
    <property type="project" value="InterPro"/>
</dbReference>
<comment type="cofactor">
    <cofactor evidence="1 5">
        <name>pyridoxal 5'-phosphate</name>
        <dbReference type="ChEBI" id="CHEBI:597326"/>
    </cofactor>
</comment>
<dbReference type="GO" id="GO:0004123">
    <property type="term" value="F:cystathionine gamma-lyase activity"/>
    <property type="evidence" value="ECO:0007669"/>
    <property type="project" value="TreeGrafter"/>
</dbReference>
<sequence length="378" mass="41687">MKFSTKAIHAGQEPDPATGAIMTPIYQTSTFAQAGMGEHKGYEYARTGNPTRTALEQCLAALENGQYGLAFASGLAAESAVLNLLSSGDHMVSCDDLYGGTYRIFERIMSRYQIQTSYVTAGNIEEYEKAIRPNTKLIWLETPTNPLLRLVDIRAVAEIAHRHNILLVVDNTFSSPYFQKPLDLGADIVLHSTTKYINGHSDVIGGALVMNDQKVYEALKFHQNAAGGVPGPFDSWLTLRGIKTLAVRMRQHEENARGVARFLQEHPRVEKLYYPGLASHPDHELAKRQMSGFGGMVSFQFRGKLADVDQVVRRLKVFTFAESLGGVESLVCHPASMTHGSIPKEIREARGVNDTLLRLSIGIEDIEDLLADLEQALA</sequence>
<accession>A0A8J3IIN4</accession>
<dbReference type="InterPro" id="IPR054542">
    <property type="entry name" value="Cys_met_metab_PP"/>
</dbReference>
<dbReference type="FunFam" id="3.40.640.10:FF:000009">
    <property type="entry name" value="Cystathionine gamma-synthase homolog"/>
    <property type="match status" value="1"/>
</dbReference>
<dbReference type="SUPFAM" id="SSF53383">
    <property type="entry name" value="PLP-dependent transferases"/>
    <property type="match status" value="1"/>
</dbReference>
<dbReference type="EMBL" id="BNJK01000001">
    <property type="protein sequence ID" value="GHO92127.1"/>
    <property type="molecule type" value="Genomic_DNA"/>
</dbReference>
<evidence type="ECO:0000256" key="1">
    <source>
        <dbReference type="ARBA" id="ARBA00001933"/>
    </source>
</evidence>
<dbReference type="InterPro" id="IPR015421">
    <property type="entry name" value="PyrdxlP-dep_Trfase_major"/>
</dbReference>
<evidence type="ECO:0000256" key="2">
    <source>
        <dbReference type="ARBA" id="ARBA00009077"/>
    </source>
</evidence>
<dbReference type="InterPro" id="IPR015424">
    <property type="entry name" value="PyrdxlP-dep_Trfase"/>
</dbReference>
<feature type="modified residue" description="N6-(pyridoxal phosphate)lysine" evidence="4">
    <location>
        <position position="195"/>
    </location>
</feature>
<dbReference type="NCBIfam" id="NF005871">
    <property type="entry name" value="PRK07811.1"/>
    <property type="match status" value="1"/>
</dbReference>
<comment type="similarity">
    <text evidence="2 5">Belongs to the trans-sulfuration enzymes family.</text>
</comment>
<reference evidence="6" key="1">
    <citation type="submission" date="2020-10" db="EMBL/GenBank/DDBJ databases">
        <title>Taxonomic study of unclassified bacteria belonging to the class Ktedonobacteria.</title>
        <authorList>
            <person name="Yabe S."/>
            <person name="Wang C.M."/>
            <person name="Zheng Y."/>
            <person name="Sakai Y."/>
            <person name="Cavaletti L."/>
            <person name="Monciardini P."/>
            <person name="Donadio S."/>
        </authorList>
    </citation>
    <scope>NUCLEOTIDE SEQUENCE</scope>
    <source>
        <strain evidence="6">ID150040</strain>
    </source>
</reference>
<dbReference type="RefSeq" id="WP_220202985.1">
    <property type="nucleotide sequence ID" value="NZ_BNJK01000001.1"/>
</dbReference>
<proteinExistence type="inferred from homology"/>
<evidence type="ECO:0000256" key="4">
    <source>
        <dbReference type="PIRSR" id="PIRSR001434-2"/>
    </source>
</evidence>
<dbReference type="GO" id="GO:0005737">
    <property type="term" value="C:cytoplasm"/>
    <property type="evidence" value="ECO:0007669"/>
    <property type="project" value="TreeGrafter"/>
</dbReference>
<evidence type="ECO:0000256" key="3">
    <source>
        <dbReference type="ARBA" id="ARBA00022898"/>
    </source>
</evidence>
<evidence type="ECO:0000313" key="6">
    <source>
        <dbReference type="EMBL" id="GHO92127.1"/>
    </source>
</evidence>
<dbReference type="Pfam" id="PF01053">
    <property type="entry name" value="Cys_Met_Meta_PP"/>
    <property type="match status" value="1"/>
</dbReference>
<dbReference type="AlphaFoldDB" id="A0A8J3IIN4"/>
<dbReference type="FunFam" id="3.90.1150.10:FF:000008">
    <property type="entry name" value="Cystathionine gamma-synthase"/>
    <property type="match status" value="1"/>
</dbReference>
<protein>
    <submittedName>
        <fullName evidence="6">Cystathionine gamma-synthase</fullName>
    </submittedName>
</protein>
<dbReference type="Gene3D" id="3.40.640.10">
    <property type="entry name" value="Type I PLP-dependent aspartate aminotransferase-like (Major domain)"/>
    <property type="match status" value="1"/>
</dbReference>
<organism evidence="6 7">
    <name type="scientific">Reticulibacter mediterranei</name>
    <dbReference type="NCBI Taxonomy" id="2778369"/>
    <lineage>
        <taxon>Bacteria</taxon>
        <taxon>Bacillati</taxon>
        <taxon>Chloroflexota</taxon>
        <taxon>Ktedonobacteria</taxon>
        <taxon>Ktedonobacterales</taxon>
        <taxon>Reticulibacteraceae</taxon>
        <taxon>Reticulibacter</taxon>
    </lineage>
</organism>
<dbReference type="PANTHER" id="PTHR11808:SF15">
    <property type="entry name" value="CYSTATHIONINE GAMMA-LYASE"/>
    <property type="match status" value="1"/>
</dbReference>
<dbReference type="Proteomes" id="UP000597444">
    <property type="component" value="Unassembled WGS sequence"/>
</dbReference>
<evidence type="ECO:0000256" key="5">
    <source>
        <dbReference type="RuleBase" id="RU362118"/>
    </source>
</evidence>
<dbReference type="PIRSF" id="PIRSF001434">
    <property type="entry name" value="CGS"/>
    <property type="match status" value="1"/>
</dbReference>
<evidence type="ECO:0000313" key="7">
    <source>
        <dbReference type="Proteomes" id="UP000597444"/>
    </source>
</evidence>
<keyword evidence="3 4" id="KW-0663">Pyridoxal phosphate</keyword>
<keyword evidence="7" id="KW-1185">Reference proteome</keyword>
<dbReference type="InterPro" id="IPR015422">
    <property type="entry name" value="PyrdxlP-dep_Trfase_small"/>
</dbReference>
<dbReference type="CDD" id="cd00614">
    <property type="entry name" value="CGS_like"/>
    <property type="match status" value="1"/>
</dbReference>
<dbReference type="GO" id="GO:0003962">
    <property type="term" value="F:cystathionine gamma-synthase activity"/>
    <property type="evidence" value="ECO:0007669"/>
    <property type="project" value="TreeGrafter"/>
</dbReference>
<dbReference type="PROSITE" id="PS00868">
    <property type="entry name" value="CYS_MET_METAB_PP"/>
    <property type="match status" value="1"/>
</dbReference>
<dbReference type="GO" id="GO:0019343">
    <property type="term" value="P:cysteine biosynthetic process via cystathionine"/>
    <property type="evidence" value="ECO:0007669"/>
    <property type="project" value="TreeGrafter"/>
</dbReference>
<dbReference type="PANTHER" id="PTHR11808">
    <property type="entry name" value="TRANS-SULFURATION ENZYME FAMILY MEMBER"/>
    <property type="match status" value="1"/>
</dbReference>
<comment type="caution">
    <text evidence="6">The sequence shown here is derived from an EMBL/GenBank/DDBJ whole genome shotgun (WGS) entry which is preliminary data.</text>
</comment>
<dbReference type="GO" id="GO:0019346">
    <property type="term" value="P:transsulfuration"/>
    <property type="evidence" value="ECO:0007669"/>
    <property type="project" value="InterPro"/>
</dbReference>
<name>A0A8J3IIN4_9CHLR</name>
<dbReference type="InterPro" id="IPR000277">
    <property type="entry name" value="Cys/Met-Metab_PyrdxlP-dep_enz"/>
</dbReference>
<dbReference type="Gene3D" id="3.90.1150.10">
    <property type="entry name" value="Aspartate Aminotransferase, domain 1"/>
    <property type="match status" value="1"/>
</dbReference>
<gene>
    <name evidence="6" type="primary">metB</name>
    <name evidence="6" type="ORF">KSF_021750</name>
</gene>